<feature type="transmembrane region" description="Helical" evidence="12">
    <location>
        <begin position="454"/>
        <end position="479"/>
    </location>
</feature>
<accession>A0A081K649</accession>
<keyword evidence="6 10" id="KW-0630">Potassium</keyword>
<keyword evidence="9 10" id="KW-0472">Membrane</keyword>
<sequence length="481" mass="52753">MHYKPVLYVIGLLLMTLAALMCIPLLTNIIFNTPAHHMAFTLSPILTFGAGGILWWSCKTEFFGLRSREIFLLTNSSWILVCVFGALPFIFETEISFTDAFFETMSGITTTGSTVLVGLDHMNPGILMWRSVLQWLGGIGFIVMAVAVLPFLKVGGMRLFQSESSDWSEKVMPRSGVIAKRIVQTYLGLSALCAVFYYMGGMTVFEAINHSMATLSTGGFSTSDASMAHFDNAAIHWTGTLFMLVGSFPFVLLVRFFSGNAEPIWKDCQVRGFLKLLVAVWSSMTIWLVMNSDYRIFDALTLVAFNTTSVISTTGFALTDYSLWGGFAGAAFFFLSFIGGCSGSTSGGVKIFRFQLGLRLLNVQLKLLSHPRACFSMQYNGQPITSDIIRSFVGFTFFFLMLTGIMTLLLSLMGLDFITSLTGAVTAIANVGPGLGEIIGPAGNFAPLPDMAKWVLAVGMLMGRLEVITVLVMFTSAYWRR</sequence>
<keyword evidence="8 10" id="KW-0406">Ion transport</keyword>
<evidence type="ECO:0000256" key="4">
    <source>
        <dbReference type="ARBA" id="ARBA00022538"/>
    </source>
</evidence>
<dbReference type="InterPro" id="IPR004772">
    <property type="entry name" value="TrkH"/>
</dbReference>
<comment type="subcellular location">
    <subcellularLocation>
        <location evidence="10">Cell inner membrane</location>
        <topology evidence="10">Multi-pass membrane protein</topology>
    </subcellularLocation>
    <subcellularLocation>
        <location evidence="1">Cell membrane</location>
        <topology evidence="1">Multi-pass membrane protein</topology>
    </subcellularLocation>
</comment>
<dbReference type="PANTHER" id="PTHR32024">
    <property type="entry name" value="TRK SYSTEM POTASSIUM UPTAKE PROTEIN TRKG-RELATED"/>
    <property type="match status" value="1"/>
</dbReference>
<protein>
    <recommendedName>
        <fullName evidence="10">Trk system potassium uptake protein</fullName>
    </recommendedName>
</protein>
<evidence type="ECO:0000256" key="3">
    <source>
        <dbReference type="ARBA" id="ARBA00022475"/>
    </source>
</evidence>
<feature type="transmembrane region" description="Helical" evidence="12">
    <location>
        <begin position="182"/>
        <end position="200"/>
    </location>
</feature>
<keyword evidence="7 12" id="KW-1133">Transmembrane helix</keyword>
<feature type="binding site" evidence="11">
    <location>
        <position position="314"/>
    </location>
    <ligand>
        <name>K(+)</name>
        <dbReference type="ChEBI" id="CHEBI:29103"/>
    </ligand>
</feature>
<keyword evidence="4 10" id="KW-0633">Potassium transport</keyword>
<keyword evidence="11" id="KW-0479">Metal-binding</keyword>
<dbReference type="PANTHER" id="PTHR32024:SF3">
    <property type="entry name" value="TRK SYSTEM POTASSIUM UPTAKE PROTEIN"/>
    <property type="match status" value="1"/>
</dbReference>
<feature type="transmembrane region" description="Helical" evidence="12">
    <location>
        <begin position="132"/>
        <end position="152"/>
    </location>
</feature>
<comment type="similarity">
    <text evidence="10">Belongs to the TrkH potassium transport family.</text>
</comment>
<keyword evidence="10" id="KW-0997">Cell inner membrane</keyword>
<dbReference type="AlphaFoldDB" id="A0A081K649"/>
<dbReference type="GO" id="GO:0015379">
    <property type="term" value="F:potassium:chloride symporter activity"/>
    <property type="evidence" value="ECO:0007669"/>
    <property type="project" value="InterPro"/>
</dbReference>
<organism evidence="13 14">
    <name type="scientific">Endozoicomonas elysicola</name>
    <dbReference type="NCBI Taxonomy" id="305900"/>
    <lineage>
        <taxon>Bacteria</taxon>
        <taxon>Pseudomonadati</taxon>
        <taxon>Pseudomonadota</taxon>
        <taxon>Gammaproteobacteria</taxon>
        <taxon>Oceanospirillales</taxon>
        <taxon>Endozoicomonadaceae</taxon>
        <taxon>Endozoicomonas</taxon>
    </lineage>
</organism>
<feature type="binding site" evidence="11">
    <location>
        <position position="430"/>
    </location>
    <ligand>
        <name>K(+)</name>
        <dbReference type="ChEBI" id="CHEBI:29103"/>
    </ligand>
</feature>
<proteinExistence type="inferred from homology"/>
<reference evidence="13 14" key="1">
    <citation type="submission" date="2014-06" db="EMBL/GenBank/DDBJ databases">
        <title>Whole Genome Sequences of Three Symbiotic Endozoicomonas Bacteria.</title>
        <authorList>
            <person name="Neave M.J."/>
            <person name="Apprill A."/>
            <person name="Voolstra C.R."/>
        </authorList>
    </citation>
    <scope>NUCLEOTIDE SEQUENCE [LARGE SCALE GENOMIC DNA]</scope>
    <source>
        <strain evidence="13 14">DSM 22380</strain>
    </source>
</reference>
<evidence type="ECO:0000256" key="6">
    <source>
        <dbReference type="ARBA" id="ARBA00022958"/>
    </source>
</evidence>
<evidence type="ECO:0000256" key="12">
    <source>
        <dbReference type="SAM" id="Phobius"/>
    </source>
</evidence>
<dbReference type="PIRSF" id="PIRSF006247">
    <property type="entry name" value="TrkH"/>
    <property type="match status" value="1"/>
</dbReference>
<dbReference type="RefSeq" id="WP_026258177.1">
    <property type="nucleotide sequence ID" value="NZ_JOJP01000001.1"/>
</dbReference>
<evidence type="ECO:0000256" key="8">
    <source>
        <dbReference type="ARBA" id="ARBA00023065"/>
    </source>
</evidence>
<dbReference type="Pfam" id="PF02386">
    <property type="entry name" value="TrkH"/>
    <property type="match status" value="1"/>
</dbReference>
<evidence type="ECO:0000256" key="10">
    <source>
        <dbReference type="PIRNR" id="PIRNR006247"/>
    </source>
</evidence>
<feature type="binding site" evidence="11">
    <location>
        <position position="218"/>
    </location>
    <ligand>
        <name>K(+)</name>
        <dbReference type="ChEBI" id="CHEBI:29103"/>
    </ligand>
</feature>
<evidence type="ECO:0000256" key="11">
    <source>
        <dbReference type="PIRSR" id="PIRSR006247-1"/>
    </source>
</evidence>
<dbReference type="GO" id="GO:0046872">
    <property type="term" value="F:metal ion binding"/>
    <property type="evidence" value="ECO:0007669"/>
    <property type="project" value="UniProtKB-KW"/>
</dbReference>
<feature type="transmembrane region" description="Helical" evidence="12">
    <location>
        <begin position="321"/>
        <end position="343"/>
    </location>
</feature>
<evidence type="ECO:0000256" key="1">
    <source>
        <dbReference type="ARBA" id="ARBA00004651"/>
    </source>
</evidence>
<feature type="transmembrane region" description="Helical" evidence="12">
    <location>
        <begin position="7"/>
        <end position="31"/>
    </location>
</feature>
<feature type="transmembrane region" description="Helical" evidence="12">
    <location>
        <begin position="392"/>
        <end position="413"/>
    </location>
</feature>
<feature type="transmembrane region" description="Helical" evidence="12">
    <location>
        <begin position="234"/>
        <end position="258"/>
    </location>
</feature>
<evidence type="ECO:0000256" key="7">
    <source>
        <dbReference type="ARBA" id="ARBA00022989"/>
    </source>
</evidence>
<feature type="binding site" evidence="11">
    <location>
        <position position="313"/>
    </location>
    <ligand>
        <name>K(+)</name>
        <dbReference type="ChEBI" id="CHEBI:29103"/>
    </ligand>
</feature>
<feature type="transmembrane region" description="Helical" evidence="12">
    <location>
        <begin position="70"/>
        <end position="91"/>
    </location>
</feature>
<feature type="binding site" evidence="11">
    <location>
        <position position="110"/>
    </location>
    <ligand>
        <name>K(+)</name>
        <dbReference type="ChEBI" id="CHEBI:29103"/>
    </ligand>
</feature>
<feature type="binding site" evidence="11">
    <location>
        <position position="111"/>
    </location>
    <ligand>
        <name>K(+)</name>
        <dbReference type="ChEBI" id="CHEBI:29103"/>
    </ligand>
</feature>
<dbReference type="EMBL" id="JOJP01000001">
    <property type="protein sequence ID" value="KEI69625.1"/>
    <property type="molecule type" value="Genomic_DNA"/>
</dbReference>
<dbReference type="InterPro" id="IPR003445">
    <property type="entry name" value="Cat_transpt"/>
</dbReference>
<evidence type="ECO:0000256" key="5">
    <source>
        <dbReference type="ARBA" id="ARBA00022692"/>
    </source>
</evidence>
<comment type="caution">
    <text evidence="13">The sequence shown here is derived from an EMBL/GenBank/DDBJ whole genome shotgun (WGS) entry which is preliminary data.</text>
</comment>
<feature type="transmembrane region" description="Helical" evidence="12">
    <location>
        <begin position="270"/>
        <end position="290"/>
    </location>
</feature>
<keyword evidence="5 12" id="KW-0812">Transmembrane</keyword>
<feature type="binding site" evidence="11">
    <location>
        <position position="431"/>
    </location>
    <ligand>
        <name>K(+)</name>
        <dbReference type="ChEBI" id="CHEBI:29103"/>
    </ligand>
</feature>
<dbReference type="eggNOG" id="COG0168">
    <property type="taxonomic scope" value="Bacteria"/>
</dbReference>
<evidence type="ECO:0000256" key="9">
    <source>
        <dbReference type="ARBA" id="ARBA00023136"/>
    </source>
</evidence>
<name>A0A081K649_9GAMM</name>
<dbReference type="STRING" id="305900.GV64_01690"/>
<gene>
    <name evidence="13" type="ORF">GV64_01690</name>
</gene>
<evidence type="ECO:0000256" key="2">
    <source>
        <dbReference type="ARBA" id="ARBA00022448"/>
    </source>
</evidence>
<dbReference type="Proteomes" id="UP000027997">
    <property type="component" value="Unassembled WGS sequence"/>
</dbReference>
<keyword evidence="14" id="KW-1185">Reference proteome</keyword>
<keyword evidence="3 10" id="KW-1003">Cell membrane</keyword>
<evidence type="ECO:0000313" key="13">
    <source>
        <dbReference type="EMBL" id="KEI69625.1"/>
    </source>
</evidence>
<keyword evidence="2 10" id="KW-0813">Transport</keyword>
<evidence type="ECO:0000313" key="14">
    <source>
        <dbReference type="Proteomes" id="UP000027997"/>
    </source>
</evidence>
<dbReference type="GO" id="GO:0005886">
    <property type="term" value="C:plasma membrane"/>
    <property type="evidence" value="ECO:0007669"/>
    <property type="project" value="UniProtKB-SubCell"/>
</dbReference>
<feature type="transmembrane region" description="Helical" evidence="12">
    <location>
        <begin position="37"/>
        <end position="58"/>
    </location>
</feature>